<sequence>MGHFKGWTNGDYDNTKELTFKEVAKVTGDNLTTIAQQYRSAFELITGHAYSPEMWFRFMQFSKVSEATCRVIGRVTRARPQVSPTPRDVPSSVLDSGEREDFVANRAESRDSVSATERSIFRADMADLIKRGKSNQEILQKFGLTATPEYTEVIEVYRRHLDIPGPSGHSEKPNK</sequence>
<reference evidence="1 2" key="1">
    <citation type="submission" date="2018-02" db="EMBL/GenBank/DDBJ databases">
        <title>Comparative genomes isolates from brazilian mangrove.</title>
        <authorList>
            <person name="Araujo J.E."/>
            <person name="Taketani R.G."/>
            <person name="Silva M.C.P."/>
            <person name="Loureco M.V."/>
            <person name="Andreote F.D."/>
        </authorList>
    </citation>
    <scope>NUCLEOTIDE SEQUENCE [LARGE SCALE GENOMIC DNA]</scope>
    <source>
        <strain evidence="1 2">HEX-2 MGV</strain>
    </source>
</reference>
<gene>
    <name evidence="1" type="ORF">C5Y96_00400</name>
</gene>
<dbReference type="RefSeq" id="WP_105349577.1">
    <property type="nucleotide sequence ID" value="NZ_PUIA01000002.1"/>
</dbReference>
<dbReference type="EMBL" id="PUIA01000002">
    <property type="protein sequence ID" value="PQO41785.1"/>
    <property type="molecule type" value="Genomic_DNA"/>
</dbReference>
<proteinExistence type="predicted"/>
<evidence type="ECO:0000313" key="1">
    <source>
        <dbReference type="EMBL" id="PQO41785.1"/>
    </source>
</evidence>
<accession>A0A2S8GBF3</accession>
<organism evidence="1 2">
    <name type="scientific">Blastopirellula marina</name>
    <dbReference type="NCBI Taxonomy" id="124"/>
    <lineage>
        <taxon>Bacteria</taxon>
        <taxon>Pseudomonadati</taxon>
        <taxon>Planctomycetota</taxon>
        <taxon>Planctomycetia</taxon>
        <taxon>Pirellulales</taxon>
        <taxon>Pirellulaceae</taxon>
        <taxon>Blastopirellula</taxon>
    </lineage>
</organism>
<protein>
    <submittedName>
        <fullName evidence="1">Uncharacterized protein</fullName>
    </submittedName>
</protein>
<name>A0A2S8GBF3_9BACT</name>
<dbReference type="Proteomes" id="UP000240009">
    <property type="component" value="Unassembled WGS sequence"/>
</dbReference>
<dbReference type="OrthoDB" id="283153at2"/>
<evidence type="ECO:0000313" key="2">
    <source>
        <dbReference type="Proteomes" id="UP000240009"/>
    </source>
</evidence>
<comment type="caution">
    <text evidence="1">The sequence shown here is derived from an EMBL/GenBank/DDBJ whole genome shotgun (WGS) entry which is preliminary data.</text>
</comment>
<dbReference type="AlphaFoldDB" id="A0A2S8GBF3"/>